<accession>A0A1J4N986</accession>
<gene>
    <name evidence="1" type="ORF">UG56_004880</name>
</gene>
<dbReference type="AlphaFoldDB" id="A0A1J4N986"/>
<sequence>MSPASQQPADEDRLAWSKWPQACWLIACGRTRRPALRVALVVGALLSLVNQSDAILHRAFSWELAVRIAANFAIPTWCRASGS</sequence>
<comment type="caution">
    <text evidence="1">The sequence shown here is derived from an EMBL/GenBank/DDBJ whole genome shotgun (WGS) entry which is preliminary data.</text>
</comment>
<dbReference type="RefSeq" id="WP_071326878.1">
    <property type="nucleotide sequence ID" value="NZ_JZDQ02000005.1"/>
</dbReference>
<organism evidence="1 2">
    <name type="scientific">Nocardioides luteus</name>
    <dbReference type="NCBI Taxonomy" id="1844"/>
    <lineage>
        <taxon>Bacteria</taxon>
        <taxon>Bacillati</taxon>
        <taxon>Actinomycetota</taxon>
        <taxon>Actinomycetes</taxon>
        <taxon>Propionibacteriales</taxon>
        <taxon>Nocardioidaceae</taxon>
        <taxon>Nocardioides</taxon>
    </lineage>
</organism>
<protein>
    <submittedName>
        <fullName evidence="1">Uncharacterized protein</fullName>
    </submittedName>
</protein>
<evidence type="ECO:0000313" key="2">
    <source>
        <dbReference type="Proteomes" id="UP000033772"/>
    </source>
</evidence>
<dbReference type="Proteomes" id="UP000033772">
    <property type="component" value="Unassembled WGS sequence"/>
</dbReference>
<evidence type="ECO:0000313" key="1">
    <source>
        <dbReference type="EMBL" id="OIJ28037.1"/>
    </source>
</evidence>
<dbReference type="STRING" id="1844.UG56_004880"/>
<name>A0A1J4N986_9ACTN</name>
<dbReference type="EMBL" id="JZDQ02000005">
    <property type="protein sequence ID" value="OIJ28037.1"/>
    <property type="molecule type" value="Genomic_DNA"/>
</dbReference>
<reference evidence="1" key="1">
    <citation type="submission" date="2016-10" db="EMBL/GenBank/DDBJ databases">
        <title>Draft Genome Sequence of Nocardioides luteus Strain BAFB, an Alkane-Degrading Bacterium Isolated from JP-7 Polluted Soil.</title>
        <authorList>
            <person name="Brown L."/>
            <person name="Ruiz O.N."/>
            <person name="Gunasekera T."/>
        </authorList>
    </citation>
    <scope>NUCLEOTIDE SEQUENCE [LARGE SCALE GENOMIC DNA]</scope>
    <source>
        <strain evidence="1">BAFB</strain>
    </source>
</reference>
<proteinExistence type="predicted"/>
<keyword evidence="2" id="KW-1185">Reference proteome</keyword>